<keyword evidence="1" id="KW-0732">Signal</keyword>
<dbReference type="Pfam" id="PF19795">
    <property type="entry name" value="DUF6279"/>
    <property type="match status" value="1"/>
</dbReference>
<dbReference type="RefSeq" id="WP_371434782.1">
    <property type="nucleotide sequence ID" value="NZ_JBHSRS010000001.1"/>
</dbReference>
<organism evidence="2 3">
    <name type="scientific">Polaromonas aquatica</name>
    <dbReference type="NCBI Taxonomy" id="332657"/>
    <lineage>
        <taxon>Bacteria</taxon>
        <taxon>Pseudomonadati</taxon>
        <taxon>Pseudomonadota</taxon>
        <taxon>Betaproteobacteria</taxon>
        <taxon>Burkholderiales</taxon>
        <taxon>Comamonadaceae</taxon>
        <taxon>Polaromonas</taxon>
    </lineage>
</organism>
<reference evidence="3" key="1">
    <citation type="journal article" date="2019" name="Int. J. Syst. Evol. Microbiol.">
        <title>The Global Catalogue of Microorganisms (GCM) 10K type strain sequencing project: providing services to taxonomists for standard genome sequencing and annotation.</title>
        <authorList>
            <consortium name="The Broad Institute Genomics Platform"/>
            <consortium name="The Broad Institute Genome Sequencing Center for Infectious Disease"/>
            <person name="Wu L."/>
            <person name="Ma J."/>
        </authorList>
    </citation>
    <scope>NUCLEOTIDE SEQUENCE [LARGE SCALE GENOMIC DNA]</scope>
    <source>
        <strain evidence="3">CCUG 39402</strain>
    </source>
</reference>
<name>A0ABW1TRF4_9BURK</name>
<evidence type="ECO:0000313" key="2">
    <source>
        <dbReference type="EMBL" id="MFC6279622.1"/>
    </source>
</evidence>
<evidence type="ECO:0000313" key="3">
    <source>
        <dbReference type="Proteomes" id="UP001596270"/>
    </source>
</evidence>
<keyword evidence="3" id="KW-1185">Reference proteome</keyword>
<sequence length="290" mass="32625">MTRIIGLLALASLLQACSAVKIVYNQAPDLAYWYLDGYVDFNEKQSLQVKADLAKLLAWHRQTQLPGYIDTLQKLQQQMPSDMDAAQVCEMFFDVRRKLLAIPAQAEPAVAALAGTLDASQLAQMEHRFAKGNADYRDDFLEGPPKARRHKRYKQAVSRAEMLYGRLDNKQLGLIGQTVDGSRFDAARSYAERVRRQQDALQTLRALPTDRPAAADTPDKNRAAIRALFDRSFNSPDAAYRDYLDSLTQDNCKNFADLHNSTTPAQRVRAVETINSYEQDLRALAARNKG</sequence>
<keyword evidence="2" id="KW-0449">Lipoprotein</keyword>
<proteinExistence type="predicted"/>
<feature type="signal peptide" evidence="1">
    <location>
        <begin position="1"/>
        <end position="21"/>
    </location>
</feature>
<evidence type="ECO:0000256" key="1">
    <source>
        <dbReference type="SAM" id="SignalP"/>
    </source>
</evidence>
<accession>A0ABW1TRF4</accession>
<dbReference type="Proteomes" id="UP001596270">
    <property type="component" value="Unassembled WGS sequence"/>
</dbReference>
<dbReference type="EMBL" id="JBHSRS010000001">
    <property type="protein sequence ID" value="MFC6279622.1"/>
    <property type="molecule type" value="Genomic_DNA"/>
</dbReference>
<gene>
    <name evidence="2" type="ORF">ACFQND_00020</name>
</gene>
<feature type="chain" id="PRO_5046125139" evidence="1">
    <location>
        <begin position="22"/>
        <end position="290"/>
    </location>
</feature>
<protein>
    <submittedName>
        <fullName evidence="2">DUF6279 family lipoprotein</fullName>
    </submittedName>
</protein>
<dbReference type="PROSITE" id="PS51257">
    <property type="entry name" value="PROKAR_LIPOPROTEIN"/>
    <property type="match status" value="1"/>
</dbReference>
<comment type="caution">
    <text evidence="2">The sequence shown here is derived from an EMBL/GenBank/DDBJ whole genome shotgun (WGS) entry which is preliminary data.</text>
</comment>